<feature type="domain" description="FHA" evidence="1">
    <location>
        <begin position="84"/>
        <end position="134"/>
    </location>
</feature>
<gene>
    <name evidence="2" type="ORF">F53441_14572</name>
</gene>
<keyword evidence="3" id="KW-1185">Reference proteome</keyword>
<dbReference type="PROSITE" id="PS50006">
    <property type="entry name" value="FHA_DOMAIN"/>
    <property type="match status" value="1"/>
</dbReference>
<keyword evidence="2" id="KW-0808">Transferase</keyword>
<dbReference type="InterPro" id="IPR000253">
    <property type="entry name" value="FHA_dom"/>
</dbReference>
<name>A0A8H4NIN1_9HYPO</name>
<dbReference type="EMBL" id="JAADJG010001452">
    <property type="protein sequence ID" value="KAF4416018.1"/>
    <property type="molecule type" value="Genomic_DNA"/>
</dbReference>
<comment type="caution">
    <text evidence="2">The sequence shown here is derived from an EMBL/GenBank/DDBJ whole genome shotgun (WGS) entry which is preliminary data.</text>
</comment>
<dbReference type="AlphaFoldDB" id="A0A8H4NIN1"/>
<dbReference type="GO" id="GO:0016301">
    <property type="term" value="F:kinase activity"/>
    <property type="evidence" value="ECO:0007669"/>
    <property type="project" value="UniProtKB-KW"/>
</dbReference>
<dbReference type="Gene3D" id="2.60.200.20">
    <property type="match status" value="1"/>
</dbReference>
<reference evidence="2" key="1">
    <citation type="submission" date="2020-01" db="EMBL/GenBank/DDBJ databases">
        <title>Identification and distribution of gene clusters putatively required for synthesis of sphingolipid metabolism inhibitors in phylogenetically diverse species of the filamentous fungus Fusarium.</title>
        <authorList>
            <person name="Kim H.-S."/>
            <person name="Busman M."/>
            <person name="Brown D.W."/>
            <person name="Divon H."/>
            <person name="Uhlig S."/>
            <person name="Proctor R.H."/>
        </authorList>
    </citation>
    <scope>NUCLEOTIDE SEQUENCE</scope>
    <source>
        <strain evidence="2">NRRL 53441</strain>
    </source>
</reference>
<dbReference type="OrthoDB" id="10252171at2759"/>
<organism evidence="2 3">
    <name type="scientific">Fusarium austroafricanum</name>
    <dbReference type="NCBI Taxonomy" id="2364996"/>
    <lineage>
        <taxon>Eukaryota</taxon>
        <taxon>Fungi</taxon>
        <taxon>Dikarya</taxon>
        <taxon>Ascomycota</taxon>
        <taxon>Pezizomycotina</taxon>
        <taxon>Sordariomycetes</taxon>
        <taxon>Hypocreomycetidae</taxon>
        <taxon>Hypocreales</taxon>
        <taxon>Nectriaceae</taxon>
        <taxon>Fusarium</taxon>
        <taxon>Fusarium concolor species complex</taxon>
    </lineage>
</organism>
<keyword evidence="2" id="KW-0418">Kinase</keyword>
<dbReference type="SUPFAM" id="SSF49879">
    <property type="entry name" value="SMAD/FHA domain"/>
    <property type="match status" value="1"/>
</dbReference>
<sequence length="243" mass="27169">MEPDIIAYLYPHNDYLRNVINVITANPRYTPPRIMLSSCARHSRRYGRELESTEPPENSDDSELDYLPCLVVRLGDVLRTDKGLVFGSNPNCDVVLPLKGVSNFHFSLTFDESNRLFIEDLGSSFGTQVTYDGVGEGVRKNFRWIAGGHQVPQQKNRIIITVAGVISFRIVVQLYDIDCPIFNGMVRRFKREAATAEGLLYDLSLSNPPTTVGTGANTSDTEEIHLSEELARELLVLSLAYGL</sequence>
<accession>A0A8H4NIN1</accession>
<protein>
    <submittedName>
        <fullName evidence="2">Protein kinase</fullName>
    </submittedName>
</protein>
<evidence type="ECO:0000313" key="3">
    <source>
        <dbReference type="Proteomes" id="UP000605986"/>
    </source>
</evidence>
<proteinExistence type="predicted"/>
<dbReference type="SMART" id="SM00240">
    <property type="entry name" value="FHA"/>
    <property type="match status" value="1"/>
</dbReference>
<evidence type="ECO:0000259" key="1">
    <source>
        <dbReference type="PROSITE" id="PS50006"/>
    </source>
</evidence>
<dbReference type="InterPro" id="IPR008984">
    <property type="entry name" value="SMAD_FHA_dom_sf"/>
</dbReference>
<dbReference type="Proteomes" id="UP000605986">
    <property type="component" value="Unassembled WGS sequence"/>
</dbReference>
<dbReference type="Pfam" id="PF00498">
    <property type="entry name" value="FHA"/>
    <property type="match status" value="1"/>
</dbReference>
<dbReference type="CDD" id="cd00060">
    <property type="entry name" value="FHA"/>
    <property type="match status" value="1"/>
</dbReference>
<evidence type="ECO:0000313" key="2">
    <source>
        <dbReference type="EMBL" id="KAF4416018.1"/>
    </source>
</evidence>